<dbReference type="InParanoid" id="B9T8R2"/>
<gene>
    <name evidence="2" type="ORF">RCOM_0173910</name>
</gene>
<organism evidence="2 3">
    <name type="scientific">Ricinus communis</name>
    <name type="common">Castor bean</name>
    <dbReference type="NCBI Taxonomy" id="3988"/>
    <lineage>
        <taxon>Eukaryota</taxon>
        <taxon>Viridiplantae</taxon>
        <taxon>Streptophyta</taxon>
        <taxon>Embryophyta</taxon>
        <taxon>Tracheophyta</taxon>
        <taxon>Spermatophyta</taxon>
        <taxon>Magnoliopsida</taxon>
        <taxon>eudicotyledons</taxon>
        <taxon>Gunneridae</taxon>
        <taxon>Pentapetalae</taxon>
        <taxon>rosids</taxon>
        <taxon>fabids</taxon>
        <taxon>Malpighiales</taxon>
        <taxon>Euphorbiaceae</taxon>
        <taxon>Acalyphoideae</taxon>
        <taxon>Acalypheae</taxon>
        <taxon>Ricinus</taxon>
    </lineage>
</organism>
<evidence type="ECO:0000259" key="1">
    <source>
        <dbReference type="Pfam" id="PF21634"/>
    </source>
</evidence>
<dbReference type="eggNOG" id="KOG1804">
    <property type="taxonomic scope" value="Eukaryota"/>
</dbReference>
<accession>B9T8R2</accession>
<evidence type="ECO:0000313" key="3">
    <source>
        <dbReference type="Proteomes" id="UP000008311"/>
    </source>
</evidence>
<keyword evidence="3" id="KW-1185">Reference proteome</keyword>
<feature type="domain" description="Helicase MOV-10-like beta-barrel" evidence="1">
    <location>
        <begin position="53"/>
        <end position="111"/>
    </location>
</feature>
<reference evidence="3" key="1">
    <citation type="journal article" date="2010" name="Nat. Biotechnol.">
        <title>Draft genome sequence of the oilseed species Ricinus communis.</title>
        <authorList>
            <person name="Chan A.P."/>
            <person name="Crabtree J."/>
            <person name="Zhao Q."/>
            <person name="Lorenzi H."/>
            <person name="Orvis J."/>
            <person name="Puiu D."/>
            <person name="Melake-Berhan A."/>
            <person name="Jones K.M."/>
            <person name="Redman J."/>
            <person name="Chen G."/>
            <person name="Cahoon E.B."/>
            <person name="Gedil M."/>
            <person name="Stanke M."/>
            <person name="Haas B.J."/>
            <person name="Wortman J.R."/>
            <person name="Fraser-Liggett C.M."/>
            <person name="Ravel J."/>
            <person name="Rabinowicz P.D."/>
        </authorList>
    </citation>
    <scope>NUCLEOTIDE SEQUENCE [LARGE SCALE GENOMIC DNA]</scope>
    <source>
        <strain evidence="3">cv. Hale</strain>
    </source>
</reference>
<name>B9T8R2_RICCO</name>
<protein>
    <recommendedName>
        <fullName evidence="1">Helicase MOV-10-like beta-barrel domain-containing protein</fullName>
    </recommendedName>
</protein>
<dbReference type="EMBL" id="EQ975163">
    <property type="protein sequence ID" value="EEF27754.1"/>
    <property type="molecule type" value="Genomic_DNA"/>
</dbReference>
<sequence>MYVFPNQKWSEFKLLGITLKLQEAAIFKGPYIRESYEKDEKIFVAFNMDSSLEKRPFLLSRDFVFAKSSGSKTDLFQGIIYRVERSTTILVEFGEDFHAQHYPSMKYDVSFSFNRVCLKRAHQAVEAASDPSFESYIFPCWGSRKIVPSSSPNIYYNNKLHPDQNSAVDRS</sequence>
<dbReference type="InterPro" id="IPR049080">
    <property type="entry name" value="MOV-10-like_beta-barrel"/>
</dbReference>
<dbReference type="Proteomes" id="UP000008311">
    <property type="component" value="Unassembled WGS sequence"/>
</dbReference>
<dbReference type="AlphaFoldDB" id="B9T8R2"/>
<evidence type="ECO:0000313" key="2">
    <source>
        <dbReference type="EMBL" id="EEF27754.1"/>
    </source>
</evidence>
<proteinExistence type="predicted"/>
<dbReference type="Pfam" id="PF21634">
    <property type="entry name" value="MOV-10_beta-barrel"/>
    <property type="match status" value="1"/>
</dbReference>